<name>A0A9P0VY61_9ASCO</name>
<feature type="region of interest" description="Disordered" evidence="1">
    <location>
        <begin position="1"/>
        <end position="50"/>
    </location>
</feature>
<feature type="region of interest" description="Disordered" evidence="1">
    <location>
        <begin position="74"/>
        <end position="171"/>
    </location>
</feature>
<organism evidence="2 3">
    <name type="scientific">[Candida] railenensis</name>
    <dbReference type="NCBI Taxonomy" id="45579"/>
    <lineage>
        <taxon>Eukaryota</taxon>
        <taxon>Fungi</taxon>
        <taxon>Dikarya</taxon>
        <taxon>Ascomycota</taxon>
        <taxon>Saccharomycotina</taxon>
        <taxon>Pichiomycetes</taxon>
        <taxon>Debaryomycetaceae</taxon>
        <taxon>Kurtzmaniella</taxon>
    </lineage>
</organism>
<feature type="compositionally biased region" description="Low complexity" evidence="1">
    <location>
        <begin position="140"/>
        <end position="171"/>
    </location>
</feature>
<feature type="compositionally biased region" description="Low complexity" evidence="1">
    <location>
        <begin position="104"/>
        <end position="132"/>
    </location>
</feature>
<evidence type="ECO:0000256" key="1">
    <source>
        <dbReference type="SAM" id="MobiDB-lite"/>
    </source>
</evidence>
<dbReference type="EMBL" id="CAKXYY010000007">
    <property type="protein sequence ID" value="CAH2352676.1"/>
    <property type="molecule type" value="Genomic_DNA"/>
</dbReference>
<sequence length="884" mass="97441">MSVSSFKGRKVEDFSRKRSDTSSKASTNNKMPDENVHPSGSSNSGSTPSLPLSIPYYYIANHTDSFDTVNLLNGENEQPQYSNTSHLNIPSHSPAKQQQPAYTPQLSSQQQQPLAHPQEQFLQQPQQQQHQQQQHHRQHQNQNQQQQQPQYQQQYQQEQAFQFQQTRQQPQVTIDKMKDEGGHERTSSNGTGTLFNQVPKRFSQFILDQQNPYMAQRLDHLSMNSISLYSGGTPSYMESHIQSGYNYTNNSSSNPNHGKKAGMKTGSTTTSSNPKNKSSTTDSIHRDISESMGSQATIFSTRPQDNDTNSSGINNLKRRKAVRSKEGGLMYRFQLRMRRIAKKMKYIFTVKRKKTVKPIGPTEERRRFRSLLRRSNRTAANSKMKKKKQDVSASDLKKSMKKSLSMRLPKSKSKTISISAPTQNLDLGGGSELVPMDSRLKLRAGLQDANKNELVDLPTEEDSIRRKTLSPPAIVPSSNPLTRAGKFTTRKAPPPPAVPTKQQQQQQQPEPAQLAAVSAALQKHVAASKSNATLQKSNADALDAAAANARALSDHLPGSAVVRKSLYATVVDQMEEESLVEAWKNYLSHVIASRIKLRQEINFYQSLKKESTESNYKFGIETEDEQSRAGSQADFSRVPSHMGSQATFAKSIPITTRTVSEDTSNSKFTQPGVNMKSSNSSRNTSSSTNYSNAPRGFSSVSHKLSVKSFAPTMTTNAESDEEDEDDHSVISILDPTAEEFNRSFANRHSMLGEMLDYQSDTTSIASSQGSTATETGSRATHTTESASNILPSAVLSNEDIGIGMRYGTVIRRSSPSKKSASGSKTHLLSHSSSEGEGEKSSSGSAGKSNGSTISINKVGQRPISLKRSQGFRVGLNSAASLEVL</sequence>
<comment type="caution">
    <text evidence="2">The sequence shown here is derived from an EMBL/GenBank/DDBJ whole genome shotgun (WGS) entry which is preliminary data.</text>
</comment>
<evidence type="ECO:0000313" key="2">
    <source>
        <dbReference type="EMBL" id="CAH2352676.1"/>
    </source>
</evidence>
<feature type="compositionally biased region" description="Polar residues" evidence="1">
    <location>
        <begin position="291"/>
        <end position="314"/>
    </location>
</feature>
<dbReference type="Proteomes" id="UP000837801">
    <property type="component" value="Unassembled WGS sequence"/>
</dbReference>
<feature type="compositionally biased region" description="Low complexity" evidence="1">
    <location>
        <begin position="247"/>
        <end position="256"/>
    </location>
</feature>
<feature type="region of interest" description="Disordered" evidence="1">
    <location>
        <begin position="459"/>
        <end position="513"/>
    </location>
</feature>
<feature type="compositionally biased region" description="Low complexity" evidence="1">
    <location>
        <begin position="816"/>
        <end position="851"/>
    </location>
</feature>
<reference evidence="2" key="1">
    <citation type="submission" date="2022-03" db="EMBL/GenBank/DDBJ databases">
        <authorList>
            <person name="Legras J.-L."/>
            <person name="Devillers H."/>
            <person name="Grondin C."/>
        </authorList>
    </citation>
    <scope>NUCLEOTIDE SEQUENCE</scope>
    <source>
        <strain evidence="2">CLIB 1423</strain>
    </source>
</reference>
<feature type="region of interest" description="Disordered" evidence="1">
    <location>
        <begin position="375"/>
        <end position="414"/>
    </location>
</feature>
<feature type="compositionally biased region" description="Low complexity" evidence="1">
    <location>
        <begin position="677"/>
        <end position="692"/>
    </location>
</feature>
<accession>A0A9P0VY61</accession>
<gene>
    <name evidence="2" type="ORF">CLIB1423_07S05006</name>
</gene>
<evidence type="ECO:0000313" key="3">
    <source>
        <dbReference type="Proteomes" id="UP000837801"/>
    </source>
</evidence>
<dbReference type="AlphaFoldDB" id="A0A9P0VY61"/>
<feature type="compositionally biased region" description="Low complexity" evidence="1">
    <location>
        <begin position="38"/>
        <end position="50"/>
    </location>
</feature>
<feature type="region of interest" description="Disordered" evidence="1">
    <location>
        <begin position="761"/>
        <end position="785"/>
    </location>
</feature>
<feature type="region of interest" description="Disordered" evidence="1">
    <location>
        <begin position="622"/>
        <end position="697"/>
    </location>
</feature>
<dbReference type="OrthoDB" id="4087712at2759"/>
<feature type="region of interest" description="Disordered" evidence="1">
    <location>
        <begin position="812"/>
        <end position="869"/>
    </location>
</feature>
<proteinExistence type="predicted"/>
<feature type="compositionally biased region" description="Polar residues" evidence="1">
    <location>
        <begin position="642"/>
        <end position="676"/>
    </location>
</feature>
<feature type="compositionally biased region" description="Low complexity" evidence="1">
    <location>
        <begin position="499"/>
        <end position="513"/>
    </location>
</feature>
<feature type="compositionally biased region" description="Low complexity" evidence="1">
    <location>
        <begin position="264"/>
        <end position="282"/>
    </location>
</feature>
<keyword evidence="3" id="KW-1185">Reference proteome</keyword>
<feature type="region of interest" description="Disordered" evidence="1">
    <location>
        <begin position="247"/>
        <end position="315"/>
    </location>
</feature>
<feature type="compositionally biased region" description="Basic and acidic residues" evidence="1">
    <location>
        <begin position="9"/>
        <end position="21"/>
    </location>
</feature>
<feature type="compositionally biased region" description="Polar residues" evidence="1">
    <location>
        <begin position="74"/>
        <end position="102"/>
    </location>
</feature>
<protein>
    <submittedName>
        <fullName evidence="2">Uncharacterized protein</fullName>
    </submittedName>
</protein>